<name>A0A7V8ILL1_9GAMM</name>
<dbReference type="AlphaFoldDB" id="A0A7V8ILL1"/>
<dbReference type="Proteomes" id="UP000053038">
    <property type="component" value="Unassembled WGS sequence"/>
</dbReference>
<dbReference type="InterPro" id="IPR011053">
    <property type="entry name" value="Single_hybrid_motif"/>
</dbReference>
<protein>
    <submittedName>
        <fullName evidence="2">Acetyl-CoA carboxylase</fullName>
    </submittedName>
</protein>
<comment type="caution">
    <text evidence="2">The sequence shown here is derived from an EMBL/GenBank/DDBJ whole genome shotgun (WGS) entry which is preliminary data.</text>
</comment>
<proteinExistence type="predicted"/>
<gene>
    <name evidence="2" type="ORF">OI69_02195</name>
</gene>
<feature type="domain" description="Lipoyl-binding" evidence="1">
    <location>
        <begin position="62"/>
        <end position="132"/>
    </location>
</feature>
<keyword evidence="3" id="KW-1185">Reference proteome</keyword>
<evidence type="ECO:0000313" key="2">
    <source>
        <dbReference type="EMBL" id="KHN55687.1"/>
    </source>
</evidence>
<dbReference type="Gene3D" id="2.40.50.100">
    <property type="match status" value="1"/>
</dbReference>
<reference evidence="2 3" key="1">
    <citation type="submission" date="2014-10" db="EMBL/GenBank/DDBJ databases">
        <title>Genome sequence of Pectobacterium carotovorum M022.</title>
        <authorList>
            <person name="Chan K.-G."/>
            <person name="Tan W.-S."/>
        </authorList>
    </citation>
    <scope>NUCLEOTIDE SEQUENCE [LARGE SCALE GENOMIC DNA]</scope>
    <source>
        <strain evidence="2 3">M022</strain>
    </source>
</reference>
<dbReference type="SUPFAM" id="SSF51230">
    <property type="entry name" value="Single hybrid motif"/>
    <property type="match status" value="1"/>
</dbReference>
<dbReference type="Pfam" id="PF00364">
    <property type="entry name" value="Biotin_lipoyl"/>
    <property type="match status" value="1"/>
</dbReference>
<evidence type="ECO:0000313" key="3">
    <source>
        <dbReference type="Proteomes" id="UP000053038"/>
    </source>
</evidence>
<sequence length="142" mass="15435">MEKTVTLEMLSQLTQSLHATSISHLVLKGRTWSVHLTTMPSMVPMAPVPAVDEPPRFTSLCAPAPGRVLLRHPLLAEHFTVPGSRIAPCDLLAMVKVGALYLPVRSLVSGQLISFQVSEGDTVEFGQEIAKIQLDEPFHSAL</sequence>
<evidence type="ECO:0000259" key="1">
    <source>
        <dbReference type="Pfam" id="PF00364"/>
    </source>
</evidence>
<dbReference type="InterPro" id="IPR000089">
    <property type="entry name" value="Biotin_lipoyl"/>
</dbReference>
<accession>A0A7V8ILL1</accession>
<organism evidence="2 3">
    <name type="scientific">Pectobacterium fontis</name>
    <dbReference type="NCBI Taxonomy" id="2558042"/>
    <lineage>
        <taxon>Bacteria</taxon>
        <taxon>Pseudomonadati</taxon>
        <taxon>Pseudomonadota</taxon>
        <taxon>Gammaproteobacteria</taxon>
        <taxon>Enterobacterales</taxon>
        <taxon>Pectobacteriaceae</taxon>
        <taxon>Pectobacterium</taxon>
    </lineage>
</organism>
<dbReference type="OrthoDB" id="6432902at2"/>
<dbReference type="EMBL" id="JSXC01000004">
    <property type="protein sequence ID" value="KHN55687.1"/>
    <property type="molecule type" value="Genomic_DNA"/>
</dbReference>